<reference evidence="7 8" key="1">
    <citation type="submission" date="2021-01" db="EMBL/GenBank/DDBJ databases">
        <title>Belnapia mucosa sp. nov. and Belnapia arida sp. nov., isolated from the Tabernas Desert (Almeria, Spain).</title>
        <authorList>
            <person name="Molina-Menor E."/>
            <person name="Vidal-Verdu A."/>
            <person name="Calonge A."/>
            <person name="Satari L."/>
            <person name="Pereto Magraner J."/>
            <person name="Porcar Miralles M."/>
        </authorList>
    </citation>
    <scope>NUCLEOTIDE SEQUENCE [LARGE SCALE GENOMIC DNA]</scope>
    <source>
        <strain evidence="7 8">T6</strain>
    </source>
</reference>
<evidence type="ECO:0000256" key="5">
    <source>
        <dbReference type="ARBA" id="ARBA00023004"/>
    </source>
</evidence>
<organism evidence="7 8">
    <name type="scientific">Belnapia mucosa</name>
    <dbReference type="NCBI Taxonomy" id="2804532"/>
    <lineage>
        <taxon>Bacteria</taxon>
        <taxon>Pseudomonadati</taxon>
        <taxon>Pseudomonadota</taxon>
        <taxon>Alphaproteobacteria</taxon>
        <taxon>Acetobacterales</taxon>
        <taxon>Roseomonadaceae</taxon>
        <taxon>Belnapia</taxon>
    </lineage>
</organism>
<dbReference type="Proteomes" id="UP000606490">
    <property type="component" value="Unassembled WGS sequence"/>
</dbReference>
<keyword evidence="2" id="KW-0479">Metal-binding</keyword>
<dbReference type="PANTHER" id="PTHR43779">
    <property type="entry name" value="DIOXYGENASE RV0097-RELATED"/>
    <property type="match status" value="1"/>
</dbReference>
<dbReference type="Gene3D" id="3.60.130.10">
    <property type="entry name" value="Clavaminate synthase-like"/>
    <property type="match status" value="1"/>
</dbReference>
<evidence type="ECO:0000313" key="8">
    <source>
        <dbReference type="Proteomes" id="UP000606490"/>
    </source>
</evidence>
<accession>A0ABS1V6U4</accession>
<dbReference type="InterPro" id="IPR051178">
    <property type="entry name" value="TfdA_dioxygenase"/>
</dbReference>
<dbReference type="GO" id="GO:0051213">
    <property type="term" value="F:dioxygenase activity"/>
    <property type="evidence" value="ECO:0007669"/>
    <property type="project" value="UniProtKB-KW"/>
</dbReference>
<keyword evidence="8" id="KW-1185">Reference proteome</keyword>
<evidence type="ECO:0000256" key="4">
    <source>
        <dbReference type="ARBA" id="ARBA00023002"/>
    </source>
</evidence>
<keyword evidence="3 7" id="KW-0223">Dioxygenase</keyword>
<proteinExistence type="inferred from homology"/>
<evidence type="ECO:0000313" key="7">
    <source>
        <dbReference type="EMBL" id="MBL6457391.1"/>
    </source>
</evidence>
<evidence type="ECO:0000256" key="3">
    <source>
        <dbReference type="ARBA" id="ARBA00022964"/>
    </source>
</evidence>
<dbReference type="RefSeq" id="WP_202827133.1">
    <property type="nucleotide sequence ID" value="NZ_JAEUXJ010000008.1"/>
</dbReference>
<protein>
    <submittedName>
        <fullName evidence="7">TauD/TfdA family dioxygenase</fullName>
    </submittedName>
</protein>
<comment type="caution">
    <text evidence="7">The sequence shown here is derived from an EMBL/GenBank/DDBJ whole genome shotgun (WGS) entry which is preliminary data.</text>
</comment>
<dbReference type="EMBL" id="JAEUXJ010000008">
    <property type="protein sequence ID" value="MBL6457391.1"/>
    <property type="molecule type" value="Genomic_DNA"/>
</dbReference>
<dbReference type="Pfam" id="PF02668">
    <property type="entry name" value="TauD"/>
    <property type="match status" value="1"/>
</dbReference>
<evidence type="ECO:0000259" key="6">
    <source>
        <dbReference type="Pfam" id="PF02668"/>
    </source>
</evidence>
<dbReference type="InterPro" id="IPR003819">
    <property type="entry name" value="TauD/TfdA-like"/>
</dbReference>
<dbReference type="PANTHER" id="PTHR43779:SF3">
    <property type="entry name" value="(3R)-3-[(CARBOXYMETHYL)AMINO]FATTY ACID OXYGENASE_DECARBOXYLASE"/>
    <property type="match status" value="1"/>
</dbReference>
<gene>
    <name evidence="7" type="ORF">JMJ55_18815</name>
</gene>
<sequence length="278" mass="31447">MDGITTPTAGLDLHPLNPHFGVEVRNLDLRDNPGEEMRAALRAAFRQHRLLLLRGQEITTEQQTRFAEIFGPVQLRERNRIRSAEATAQHVSNVRKDGVFGTGDLDFHSDQLFQKEPLSALILYAIAVPSNAGGDTRFSDSMTVLDRMPEALRNRIEGLHVRQDYTFRGALAKDWNVDDAAQQTALTAVHPMVWRAAPGDRGALWVNKLSSVEVVELPGEEGKALMAEVRQYLYDPAVIYDHVWKPGDLVLWDNRRLQHARTPYDESQPRTLRRSPIL</sequence>
<feature type="domain" description="TauD/TfdA-like" evidence="6">
    <location>
        <begin position="14"/>
        <end position="274"/>
    </location>
</feature>
<comment type="similarity">
    <text evidence="1">Belongs to the TfdA dioxygenase family.</text>
</comment>
<name>A0ABS1V6U4_9PROT</name>
<dbReference type="InterPro" id="IPR042098">
    <property type="entry name" value="TauD-like_sf"/>
</dbReference>
<dbReference type="SUPFAM" id="SSF51197">
    <property type="entry name" value="Clavaminate synthase-like"/>
    <property type="match status" value="1"/>
</dbReference>
<evidence type="ECO:0000256" key="1">
    <source>
        <dbReference type="ARBA" id="ARBA00005896"/>
    </source>
</evidence>
<keyword evidence="5" id="KW-0408">Iron</keyword>
<evidence type="ECO:0000256" key="2">
    <source>
        <dbReference type="ARBA" id="ARBA00022723"/>
    </source>
</evidence>
<keyword evidence="4" id="KW-0560">Oxidoreductase</keyword>